<reference evidence="3 4" key="1">
    <citation type="submission" date="2016-10" db="EMBL/GenBank/DDBJ databases">
        <authorList>
            <person name="de Groot N.N."/>
        </authorList>
    </citation>
    <scope>NUCLEOTIDE SEQUENCE [LARGE SCALE GENOMIC DNA]</scope>
    <source>
        <strain evidence="3 4">IBRC-M10015</strain>
    </source>
</reference>
<protein>
    <recommendedName>
        <fullName evidence="2">DUF8123 domain-containing protein</fullName>
    </recommendedName>
</protein>
<name>A0A1G8Z142_9EURY</name>
<dbReference type="InterPro" id="IPR058436">
    <property type="entry name" value="DUF8123"/>
</dbReference>
<keyword evidence="4" id="KW-1185">Reference proteome</keyword>
<organism evidence="3 4">
    <name type="scientific">Halovenus aranensis</name>
    <dbReference type="NCBI Taxonomy" id="890420"/>
    <lineage>
        <taxon>Archaea</taxon>
        <taxon>Methanobacteriati</taxon>
        <taxon>Methanobacteriota</taxon>
        <taxon>Stenosarchaea group</taxon>
        <taxon>Halobacteria</taxon>
        <taxon>Halobacteriales</taxon>
        <taxon>Haloarculaceae</taxon>
        <taxon>Halovenus</taxon>
    </lineage>
</organism>
<feature type="transmembrane region" description="Helical" evidence="1">
    <location>
        <begin position="42"/>
        <end position="63"/>
    </location>
</feature>
<dbReference type="RefSeq" id="WP_092704451.1">
    <property type="nucleotide sequence ID" value="NZ_FNFC01000017.1"/>
</dbReference>
<sequence length="77" mass="8139">MNPFTYEDKLEFIGLLAGGFVIIVALGTLLEPPWTTNEDTAAAMLQTLGVVLSVFVGLALIHFTYSGGLRGLIPGGE</sequence>
<keyword evidence="1" id="KW-0812">Transmembrane</keyword>
<gene>
    <name evidence="3" type="ORF">SAMN05216226_11742</name>
</gene>
<dbReference type="AlphaFoldDB" id="A0A1G8Z142"/>
<proteinExistence type="predicted"/>
<dbReference type="Proteomes" id="UP000198856">
    <property type="component" value="Unassembled WGS sequence"/>
</dbReference>
<dbReference type="Pfam" id="PF26444">
    <property type="entry name" value="DUF8123"/>
    <property type="match status" value="1"/>
</dbReference>
<evidence type="ECO:0000256" key="1">
    <source>
        <dbReference type="SAM" id="Phobius"/>
    </source>
</evidence>
<evidence type="ECO:0000313" key="3">
    <source>
        <dbReference type="EMBL" id="SDK08839.1"/>
    </source>
</evidence>
<evidence type="ECO:0000313" key="4">
    <source>
        <dbReference type="Proteomes" id="UP000198856"/>
    </source>
</evidence>
<dbReference type="EMBL" id="FNFC01000017">
    <property type="protein sequence ID" value="SDK08839.1"/>
    <property type="molecule type" value="Genomic_DNA"/>
</dbReference>
<accession>A0A1G8Z142</accession>
<keyword evidence="1" id="KW-1133">Transmembrane helix</keyword>
<feature type="domain" description="DUF8123" evidence="2">
    <location>
        <begin position="4"/>
        <end position="66"/>
    </location>
</feature>
<keyword evidence="1" id="KW-0472">Membrane</keyword>
<feature type="transmembrane region" description="Helical" evidence="1">
    <location>
        <begin position="12"/>
        <end position="30"/>
    </location>
</feature>
<dbReference type="STRING" id="890420.SAMN05216226_11742"/>
<evidence type="ECO:0000259" key="2">
    <source>
        <dbReference type="Pfam" id="PF26444"/>
    </source>
</evidence>